<feature type="domain" description="3'-5' exonuclease" evidence="1">
    <location>
        <begin position="29"/>
        <end position="202"/>
    </location>
</feature>
<dbReference type="InterPro" id="IPR052408">
    <property type="entry name" value="Exonuclease_MUT-7-like"/>
</dbReference>
<reference evidence="2" key="2">
    <citation type="submission" date="2020-09" db="EMBL/GenBank/DDBJ databases">
        <authorList>
            <person name="Sun Q."/>
            <person name="Zhou Y."/>
        </authorList>
    </citation>
    <scope>NUCLEOTIDE SEQUENCE</scope>
    <source>
        <strain evidence="2">CGMCC 1.7086</strain>
    </source>
</reference>
<dbReference type="PANTHER" id="PTHR47765">
    <property type="entry name" value="3'-5' EXONUCLEASE DOMAIN-CONTAINING PROTEIN"/>
    <property type="match status" value="1"/>
</dbReference>
<dbReference type="SMART" id="SM00474">
    <property type="entry name" value="35EXOc"/>
    <property type="match status" value="1"/>
</dbReference>
<dbReference type="GO" id="GO:0008408">
    <property type="term" value="F:3'-5' exonuclease activity"/>
    <property type="evidence" value="ECO:0007669"/>
    <property type="project" value="InterPro"/>
</dbReference>
<dbReference type="GO" id="GO:0003676">
    <property type="term" value="F:nucleic acid binding"/>
    <property type="evidence" value="ECO:0007669"/>
    <property type="project" value="InterPro"/>
</dbReference>
<comment type="caution">
    <text evidence="2">The sequence shown here is derived from an EMBL/GenBank/DDBJ whole genome shotgun (WGS) entry which is preliminary data.</text>
</comment>
<evidence type="ECO:0000259" key="1">
    <source>
        <dbReference type="SMART" id="SM00474"/>
    </source>
</evidence>
<dbReference type="GO" id="GO:0006139">
    <property type="term" value="P:nucleobase-containing compound metabolic process"/>
    <property type="evidence" value="ECO:0007669"/>
    <property type="project" value="InterPro"/>
</dbReference>
<dbReference type="InterPro" id="IPR036397">
    <property type="entry name" value="RNaseH_sf"/>
</dbReference>
<accession>A0A918DLI7</accession>
<dbReference type="EMBL" id="BMLS01000005">
    <property type="protein sequence ID" value="GGO72591.1"/>
    <property type="molecule type" value="Genomic_DNA"/>
</dbReference>
<keyword evidence="3" id="KW-1185">Reference proteome</keyword>
<dbReference type="AlphaFoldDB" id="A0A918DLI7"/>
<gene>
    <name evidence="2" type="primary">wrn</name>
    <name evidence="2" type="ORF">GCM10010982_31080</name>
</gene>
<name>A0A918DLI7_9ALTE</name>
<dbReference type="Proteomes" id="UP000606935">
    <property type="component" value="Unassembled WGS sequence"/>
</dbReference>
<dbReference type="InterPro" id="IPR012337">
    <property type="entry name" value="RNaseH-like_sf"/>
</dbReference>
<dbReference type="CDD" id="cd06141">
    <property type="entry name" value="WRN_exo"/>
    <property type="match status" value="1"/>
</dbReference>
<dbReference type="SUPFAM" id="SSF53098">
    <property type="entry name" value="Ribonuclease H-like"/>
    <property type="match status" value="1"/>
</dbReference>
<protein>
    <submittedName>
        <fullName evidence="2">Ribonuclease D</fullName>
    </submittedName>
</protein>
<reference evidence="2" key="1">
    <citation type="journal article" date="2014" name="Int. J. Syst. Evol. Microbiol.">
        <title>Complete genome sequence of Corynebacterium casei LMG S-19264T (=DSM 44701T), isolated from a smear-ripened cheese.</title>
        <authorList>
            <consortium name="US DOE Joint Genome Institute (JGI-PGF)"/>
            <person name="Walter F."/>
            <person name="Albersmeier A."/>
            <person name="Kalinowski J."/>
            <person name="Ruckert C."/>
        </authorList>
    </citation>
    <scope>NUCLEOTIDE SEQUENCE</scope>
    <source>
        <strain evidence="2">CGMCC 1.7086</strain>
    </source>
</reference>
<dbReference type="Gene3D" id="3.30.420.10">
    <property type="entry name" value="Ribonuclease H-like superfamily/Ribonuclease H"/>
    <property type="match status" value="1"/>
</dbReference>
<organism evidence="2 3">
    <name type="scientific">Bowmanella pacifica</name>
    <dbReference type="NCBI Taxonomy" id="502051"/>
    <lineage>
        <taxon>Bacteria</taxon>
        <taxon>Pseudomonadati</taxon>
        <taxon>Pseudomonadota</taxon>
        <taxon>Gammaproteobacteria</taxon>
        <taxon>Alteromonadales</taxon>
        <taxon>Alteromonadaceae</taxon>
        <taxon>Bowmanella</taxon>
    </lineage>
</organism>
<evidence type="ECO:0000313" key="2">
    <source>
        <dbReference type="EMBL" id="GGO72591.1"/>
    </source>
</evidence>
<dbReference type="InterPro" id="IPR002562">
    <property type="entry name" value="3'-5'_exonuclease_dom"/>
</dbReference>
<sequence length="209" mass="22405">MQPHSYLPRPSKQQIRDLPAFAGLKPENIHMLISGNDVAAACQILGQADVLGFDTESKPSFVANQSTGGPHLLQLATDKEAFLFSAALLEGNAHLAAIIQAEHILKVGFGLRSDRGPLQHKLGVALTPCVDLAKVVKSLGYKDQVGVQAAVAIVLKQYLPKSKHISTSNWARLPLSTAQIAYAANDAYASLCVYRQLRLSAPQLFINGG</sequence>
<proteinExistence type="predicted"/>
<dbReference type="PANTHER" id="PTHR47765:SF2">
    <property type="entry name" value="EXONUCLEASE MUT-7 HOMOLOG"/>
    <property type="match status" value="1"/>
</dbReference>
<dbReference type="Pfam" id="PF01612">
    <property type="entry name" value="DNA_pol_A_exo1"/>
    <property type="match status" value="1"/>
</dbReference>
<dbReference type="RefSeq" id="WP_188697191.1">
    <property type="nucleotide sequence ID" value="NZ_BMLS01000005.1"/>
</dbReference>
<evidence type="ECO:0000313" key="3">
    <source>
        <dbReference type="Proteomes" id="UP000606935"/>
    </source>
</evidence>